<dbReference type="InterPro" id="IPR013154">
    <property type="entry name" value="ADH-like_N"/>
</dbReference>
<dbReference type="InterPro" id="IPR011032">
    <property type="entry name" value="GroES-like_sf"/>
</dbReference>
<dbReference type="InterPro" id="IPR020843">
    <property type="entry name" value="ER"/>
</dbReference>
<dbReference type="Gene3D" id="3.40.50.720">
    <property type="entry name" value="NAD(P)-binding Rossmann-like Domain"/>
    <property type="match status" value="1"/>
</dbReference>
<dbReference type="SMART" id="SM00829">
    <property type="entry name" value="PKS_ER"/>
    <property type="match status" value="1"/>
</dbReference>
<dbReference type="InterPro" id="IPR036291">
    <property type="entry name" value="NAD(P)-bd_dom_sf"/>
</dbReference>
<organism evidence="2 3">
    <name type="scientific">Oceanobacillus neutriphilus</name>
    <dbReference type="NCBI Taxonomy" id="531815"/>
    <lineage>
        <taxon>Bacteria</taxon>
        <taxon>Bacillati</taxon>
        <taxon>Bacillota</taxon>
        <taxon>Bacilli</taxon>
        <taxon>Bacillales</taxon>
        <taxon>Bacillaceae</taxon>
        <taxon>Oceanobacillus</taxon>
    </lineage>
</organism>
<dbReference type="Proteomes" id="UP000641206">
    <property type="component" value="Unassembled WGS sequence"/>
</dbReference>
<keyword evidence="3" id="KW-1185">Reference proteome</keyword>
<dbReference type="SUPFAM" id="SSF51735">
    <property type="entry name" value="NAD(P)-binding Rossmann-fold domains"/>
    <property type="match status" value="1"/>
</dbReference>
<dbReference type="PANTHER" id="PTHR11695:SF294">
    <property type="entry name" value="RETICULON-4-INTERACTING PROTEIN 1, MITOCHONDRIAL"/>
    <property type="match status" value="1"/>
</dbReference>
<dbReference type="InterPro" id="IPR050700">
    <property type="entry name" value="YIM1/Zinc_Alcohol_DH_Fams"/>
</dbReference>
<gene>
    <name evidence="2" type="ORF">GCM10011346_08090</name>
</gene>
<dbReference type="Pfam" id="PF13602">
    <property type="entry name" value="ADH_zinc_N_2"/>
    <property type="match status" value="1"/>
</dbReference>
<dbReference type="Gene3D" id="3.90.180.10">
    <property type="entry name" value="Medium-chain alcohol dehydrogenases, catalytic domain"/>
    <property type="match status" value="1"/>
</dbReference>
<evidence type="ECO:0000259" key="1">
    <source>
        <dbReference type="SMART" id="SM00829"/>
    </source>
</evidence>
<comment type="caution">
    <text evidence="2">The sequence shown here is derived from an EMBL/GenBank/DDBJ whole genome shotgun (WGS) entry which is preliminary data.</text>
</comment>
<accession>A0ABQ2NS76</accession>
<feature type="domain" description="Enoyl reductase (ER)" evidence="1">
    <location>
        <begin position="14"/>
        <end position="333"/>
    </location>
</feature>
<name>A0ABQ2NS76_9BACI</name>
<evidence type="ECO:0000313" key="2">
    <source>
        <dbReference type="EMBL" id="GGP08360.1"/>
    </source>
</evidence>
<proteinExistence type="predicted"/>
<sequence>MKNQMKAMLIHKYGQKIVQMEHVPMPEVSSNDVLVEIHAASINPVDFKIRDGKLRPLINYKMPLILGNDFSGTVIKTGKNVTKFKIGDPVYGRPRKSRIGTFAEYISVHEDDIALKPANLTFEEAAAVPLVGLTTYQAFHDILNLQPKDKILIQAGSGGIGTFAIQLAKEMGAYVATTASNAGKNLVESLGADRVINYREEKFEEKLADYDYVYDTLGGDALRNSFKILKPGGKIVSISDVPNARFGKENNYSFWKTMAFRFISRNLTKLEKQYQVQYNFLFMKPSGEQLNKIKELIEAEKIKPLIDQVFPFGDTQKAMEYSETGRAKGKIIVKIK</sequence>
<dbReference type="Pfam" id="PF08240">
    <property type="entry name" value="ADH_N"/>
    <property type="match status" value="1"/>
</dbReference>
<reference evidence="3" key="1">
    <citation type="journal article" date="2019" name="Int. J. Syst. Evol. Microbiol.">
        <title>The Global Catalogue of Microorganisms (GCM) 10K type strain sequencing project: providing services to taxonomists for standard genome sequencing and annotation.</title>
        <authorList>
            <consortium name="The Broad Institute Genomics Platform"/>
            <consortium name="The Broad Institute Genome Sequencing Center for Infectious Disease"/>
            <person name="Wu L."/>
            <person name="Ma J."/>
        </authorList>
    </citation>
    <scope>NUCLEOTIDE SEQUENCE [LARGE SCALE GENOMIC DNA]</scope>
    <source>
        <strain evidence="3">CGMCC 1.7693</strain>
    </source>
</reference>
<dbReference type="CDD" id="cd05289">
    <property type="entry name" value="MDR_like_2"/>
    <property type="match status" value="1"/>
</dbReference>
<evidence type="ECO:0000313" key="3">
    <source>
        <dbReference type="Proteomes" id="UP000641206"/>
    </source>
</evidence>
<protein>
    <submittedName>
        <fullName evidence="2">NADPH:quinone reductase</fullName>
    </submittedName>
</protein>
<dbReference type="EMBL" id="BMLW01000002">
    <property type="protein sequence ID" value="GGP08360.1"/>
    <property type="molecule type" value="Genomic_DNA"/>
</dbReference>
<dbReference type="SUPFAM" id="SSF50129">
    <property type="entry name" value="GroES-like"/>
    <property type="match status" value="1"/>
</dbReference>
<dbReference type="PANTHER" id="PTHR11695">
    <property type="entry name" value="ALCOHOL DEHYDROGENASE RELATED"/>
    <property type="match status" value="1"/>
</dbReference>